<dbReference type="EMBL" id="CP025544">
    <property type="protein sequence ID" value="AXK60664.1"/>
    <property type="molecule type" value="Genomic_DNA"/>
</dbReference>
<proteinExistence type="predicted"/>
<dbReference type="PANTHER" id="PTHR39966">
    <property type="entry name" value="BLL2471 PROTEIN-RELATED"/>
    <property type="match status" value="1"/>
</dbReference>
<feature type="domain" description="Hemerythrin-like" evidence="1">
    <location>
        <begin position="13"/>
        <end position="146"/>
    </location>
</feature>
<accession>A0A345ZBJ7</accession>
<sequence>MHKNHEEFDVPLTEDLMREHGILNRILLIYQAVIDKIKYKQEYPLSALAQSVEIIQLFIEGHHERMEEDYIFPLFEKHKKELTIIATLKQQHIQGREITANIQSILDGDNAHDHAVQLKIKPLLEQFIDMYRPHEAREDTEIFPMVRSFLTEKEFEELSEKFEQFEHQLLGEHGLENIMKKIHTIEKNLNIIF</sequence>
<evidence type="ECO:0000313" key="2">
    <source>
        <dbReference type="EMBL" id="AXK60664.1"/>
    </source>
</evidence>
<protein>
    <recommendedName>
        <fullName evidence="1">Hemerythrin-like domain-containing protein</fullName>
    </recommendedName>
</protein>
<dbReference type="KEGG" id="cdes:C0J27_02805"/>
<dbReference type="Gene3D" id="1.20.120.520">
    <property type="entry name" value="nmb1532 protein domain like"/>
    <property type="match status" value="1"/>
</dbReference>
<name>A0A345ZBJ7_9BACT</name>
<dbReference type="AlphaFoldDB" id="A0A345ZBJ7"/>
<dbReference type="Pfam" id="PF01814">
    <property type="entry name" value="Hemerythrin"/>
    <property type="match status" value="1"/>
</dbReference>
<dbReference type="GO" id="GO:0005886">
    <property type="term" value="C:plasma membrane"/>
    <property type="evidence" value="ECO:0007669"/>
    <property type="project" value="TreeGrafter"/>
</dbReference>
<dbReference type="CDD" id="cd12108">
    <property type="entry name" value="Hr-like"/>
    <property type="match status" value="1"/>
</dbReference>
<dbReference type="PANTHER" id="PTHR39966:SF1">
    <property type="entry name" value="HEMERYTHRIN-LIKE DOMAIN-CONTAINING PROTEIN"/>
    <property type="match status" value="1"/>
</dbReference>
<reference evidence="2 3" key="1">
    <citation type="submission" date="2017-12" db="EMBL/GenBank/DDBJ databases">
        <title>Chromulinavorax destructans is a abundant pathogen of dominant heterotrophic picoflagllates.</title>
        <authorList>
            <person name="Deeg C.M."/>
            <person name="Zimmer M."/>
            <person name="Suttle C.A."/>
        </authorList>
    </citation>
    <scope>NUCLEOTIDE SEQUENCE [LARGE SCALE GENOMIC DNA]</scope>
    <source>
        <strain evidence="2 3">SeV1</strain>
    </source>
</reference>
<dbReference type="RefSeq" id="WP_115585679.1">
    <property type="nucleotide sequence ID" value="NZ_CP025544.1"/>
</dbReference>
<evidence type="ECO:0000313" key="3">
    <source>
        <dbReference type="Proteomes" id="UP000254834"/>
    </source>
</evidence>
<dbReference type="Proteomes" id="UP000254834">
    <property type="component" value="Chromosome"/>
</dbReference>
<dbReference type="InterPro" id="IPR012312">
    <property type="entry name" value="Hemerythrin-like"/>
</dbReference>
<organism evidence="2 3">
    <name type="scientific">Candidatus Chromulinivorax destructor</name>
    <dbReference type="NCBI Taxonomy" id="2066483"/>
    <lineage>
        <taxon>Bacteria</taxon>
        <taxon>Candidatus Babelota</taxon>
        <taxon>Candidatus Babeliae</taxon>
        <taxon>Candidatus Babeliales</taxon>
        <taxon>Candidatus Chromulinivoraceae</taxon>
        <taxon>Candidatus Chromulinivorax</taxon>
    </lineage>
</organism>
<dbReference type="OrthoDB" id="2083283at2"/>
<keyword evidence="3" id="KW-1185">Reference proteome</keyword>
<evidence type="ECO:0000259" key="1">
    <source>
        <dbReference type="Pfam" id="PF01814"/>
    </source>
</evidence>
<gene>
    <name evidence="2" type="ORF">C0J27_02805</name>
</gene>